<reference evidence="1 2" key="1">
    <citation type="submission" date="2018-08" db="EMBL/GenBank/DDBJ databases">
        <title>Fibrisoma montanum sp. nov., isolated from Danxia mountain soil.</title>
        <authorList>
            <person name="Huang Y."/>
        </authorList>
    </citation>
    <scope>NUCLEOTIDE SEQUENCE [LARGE SCALE GENOMIC DNA]</scope>
    <source>
        <strain evidence="1 2">HYT19</strain>
    </source>
</reference>
<dbReference type="RefSeq" id="WP_119670194.1">
    <property type="nucleotide sequence ID" value="NZ_QXED01000007.1"/>
</dbReference>
<accession>A0A418M300</accession>
<dbReference type="PROSITE" id="PS51257">
    <property type="entry name" value="PROKAR_LIPOPROTEIN"/>
    <property type="match status" value="1"/>
</dbReference>
<protein>
    <recommendedName>
        <fullName evidence="3">Lipoprotein</fullName>
    </recommendedName>
</protein>
<dbReference type="Proteomes" id="UP000283523">
    <property type="component" value="Unassembled WGS sequence"/>
</dbReference>
<gene>
    <name evidence="1" type="ORF">DYU11_23615</name>
</gene>
<organism evidence="1 2">
    <name type="scientific">Fibrisoma montanum</name>
    <dbReference type="NCBI Taxonomy" id="2305895"/>
    <lineage>
        <taxon>Bacteria</taxon>
        <taxon>Pseudomonadati</taxon>
        <taxon>Bacteroidota</taxon>
        <taxon>Cytophagia</taxon>
        <taxon>Cytophagales</taxon>
        <taxon>Spirosomataceae</taxon>
        <taxon>Fibrisoma</taxon>
    </lineage>
</organism>
<dbReference type="AlphaFoldDB" id="A0A418M300"/>
<comment type="caution">
    <text evidence="1">The sequence shown here is derived from an EMBL/GenBank/DDBJ whole genome shotgun (WGS) entry which is preliminary data.</text>
</comment>
<name>A0A418M300_9BACT</name>
<evidence type="ECO:0000313" key="1">
    <source>
        <dbReference type="EMBL" id="RIV19909.1"/>
    </source>
</evidence>
<keyword evidence="2" id="KW-1185">Reference proteome</keyword>
<dbReference type="OrthoDB" id="959360at2"/>
<evidence type="ECO:0000313" key="2">
    <source>
        <dbReference type="Proteomes" id="UP000283523"/>
    </source>
</evidence>
<proteinExistence type="predicted"/>
<dbReference type="EMBL" id="QXED01000007">
    <property type="protein sequence ID" value="RIV19909.1"/>
    <property type="molecule type" value="Genomic_DNA"/>
</dbReference>
<sequence>MFRLQHQPGFFGVFLICTGLAGCTLNDELPTCTPVERVSAQNSCYDPSRGLTLIASGETAQPDPSQFTWSVFTQPDTSMNSNLAALPEKILVGTETVVVPDSILKDSPKIIVKVETNCGGRALSSMFFSFVQRQGADPACFVWQRQNGESR</sequence>
<evidence type="ECO:0008006" key="3">
    <source>
        <dbReference type="Google" id="ProtNLM"/>
    </source>
</evidence>